<feature type="domain" description="Ice-binding protein C-terminal" evidence="2">
    <location>
        <begin position="190"/>
        <end position="214"/>
    </location>
</feature>
<dbReference type="InterPro" id="IPR013424">
    <property type="entry name" value="Ice-binding_C"/>
</dbReference>
<accession>A0A7X4KNH3</accession>
<evidence type="ECO:0000313" key="3">
    <source>
        <dbReference type="EMBL" id="MYN09177.1"/>
    </source>
</evidence>
<sequence length="218" mass="23000">MKFIVTVCALATALISASAGASTITGLYNTGQGFASGTKDTHYNLTVTQGSTVLSDAMAYATSNGVWPISPWMANGEFSKWITPSRDQAQSYDPVQEGLYRYSLTFDLGGYAASSAKFTGRFMADNAAQVFLNGNLLASGSSFTEWSTFAANTGFNPGLNRVDFVVRNFAQNGGNPTGLRAEFTSSSVSAVPEPASMAIFMTGLAMAGLAGRRRQANK</sequence>
<dbReference type="NCBIfam" id="TIGR02595">
    <property type="entry name" value="PEP_CTERM"/>
    <property type="match status" value="1"/>
</dbReference>
<gene>
    <name evidence="3" type="ORF">GTP77_17785</name>
</gene>
<dbReference type="Pfam" id="PF07589">
    <property type="entry name" value="PEP-CTERM"/>
    <property type="match status" value="1"/>
</dbReference>
<comment type="caution">
    <text evidence="3">The sequence shown here is derived from an EMBL/GenBank/DDBJ whole genome shotgun (WGS) entry which is preliminary data.</text>
</comment>
<reference evidence="3 4" key="1">
    <citation type="submission" date="2019-12" db="EMBL/GenBank/DDBJ databases">
        <title>Novel species isolated from a subtropical stream in China.</title>
        <authorList>
            <person name="Lu H."/>
        </authorList>
    </citation>
    <scope>NUCLEOTIDE SEQUENCE [LARGE SCALE GENOMIC DNA]</scope>
    <source>
        <strain evidence="3 4">FT127W</strain>
    </source>
</reference>
<protein>
    <submittedName>
        <fullName evidence="3">PEP-CTERM sorting domain-containing protein</fullName>
    </submittedName>
</protein>
<name>A0A7X4KNH3_9BURK</name>
<dbReference type="Proteomes" id="UP000450676">
    <property type="component" value="Unassembled WGS sequence"/>
</dbReference>
<proteinExistence type="predicted"/>
<feature type="signal peptide" evidence="1">
    <location>
        <begin position="1"/>
        <end position="21"/>
    </location>
</feature>
<dbReference type="Gene3D" id="2.60.120.260">
    <property type="entry name" value="Galactose-binding domain-like"/>
    <property type="match status" value="1"/>
</dbReference>
<feature type="chain" id="PRO_5030568651" evidence="1">
    <location>
        <begin position="22"/>
        <end position="218"/>
    </location>
</feature>
<evidence type="ECO:0000256" key="1">
    <source>
        <dbReference type="SAM" id="SignalP"/>
    </source>
</evidence>
<organism evidence="3 4">
    <name type="scientific">Pseudoduganella aquatica</name>
    <dbReference type="NCBI Taxonomy" id="2660641"/>
    <lineage>
        <taxon>Bacteria</taxon>
        <taxon>Pseudomonadati</taxon>
        <taxon>Pseudomonadota</taxon>
        <taxon>Betaproteobacteria</taxon>
        <taxon>Burkholderiales</taxon>
        <taxon>Oxalobacteraceae</taxon>
        <taxon>Telluria group</taxon>
        <taxon>Pseudoduganella</taxon>
    </lineage>
</organism>
<dbReference type="EMBL" id="WWCU01000020">
    <property type="protein sequence ID" value="MYN09177.1"/>
    <property type="molecule type" value="Genomic_DNA"/>
</dbReference>
<dbReference type="RefSeq" id="WP_161073476.1">
    <property type="nucleotide sequence ID" value="NZ_WWCU01000020.1"/>
</dbReference>
<dbReference type="AlphaFoldDB" id="A0A7X4KNH3"/>
<evidence type="ECO:0000313" key="4">
    <source>
        <dbReference type="Proteomes" id="UP000450676"/>
    </source>
</evidence>
<keyword evidence="1" id="KW-0732">Signal</keyword>
<evidence type="ECO:0000259" key="2">
    <source>
        <dbReference type="Pfam" id="PF07589"/>
    </source>
</evidence>
<keyword evidence="4" id="KW-1185">Reference proteome</keyword>